<organism evidence="2 3">
    <name type="scientific">Actinomadura miaoliensis</name>
    <dbReference type="NCBI Taxonomy" id="430685"/>
    <lineage>
        <taxon>Bacteria</taxon>
        <taxon>Bacillati</taxon>
        <taxon>Actinomycetota</taxon>
        <taxon>Actinomycetes</taxon>
        <taxon>Streptosporangiales</taxon>
        <taxon>Thermomonosporaceae</taxon>
        <taxon>Actinomadura</taxon>
    </lineage>
</organism>
<feature type="region of interest" description="Disordered" evidence="1">
    <location>
        <begin position="38"/>
        <end position="57"/>
    </location>
</feature>
<proteinExistence type="predicted"/>
<dbReference type="Proteomes" id="UP001500683">
    <property type="component" value="Unassembled WGS sequence"/>
</dbReference>
<evidence type="ECO:0000313" key="2">
    <source>
        <dbReference type="EMBL" id="GAA4096048.1"/>
    </source>
</evidence>
<evidence type="ECO:0000256" key="1">
    <source>
        <dbReference type="SAM" id="MobiDB-lite"/>
    </source>
</evidence>
<comment type="caution">
    <text evidence="2">The sequence shown here is derived from an EMBL/GenBank/DDBJ whole genome shotgun (WGS) entry which is preliminary data.</text>
</comment>
<dbReference type="EMBL" id="BAAAZG010000054">
    <property type="protein sequence ID" value="GAA4096048.1"/>
    <property type="molecule type" value="Genomic_DNA"/>
</dbReference>
<name>A0ABP7WSU8_9ACTN</name>
<protein>
    <submittedName>
        <fullName evidence="2">Uncharacterized protein</fullName>
    </submittedName>
</protein>
<reference evidence="3" key="1">
    <citation type="journal article" date="2019" name="Int. J. Syst. Evol. Microbiol.">
        <title>The Global Catalogue of Microorganisms (GCM) 10K type strain sequencing project: providing services to taxonomists for standard genome sequencing and annotation.</title>
        <authorList>
            <consortium name="The Broad Institute Genomics Platform"/>
            <consortium name="The Broad Institute Genome Sequencing Center for Infectious Disease"/>
            <person name="Wu L."/>
            <person name="Ma J."/>
        </authorList>
    </citation>
    <scope>NUCLEOTIDE SEQUENCE [LARGE SCALE GENOMIC DNA]</scope>
    <source>
        <strain evidence="3">JCM 16702</strain>
    </source>
</reference>
<accession>A0ABP7WSU8</accession>
<evidence type="ECO:0000313" key="3">
    <source>
        <dbReference type="Proteomes" id="UP001500683"/>
    </source>
</evidence>
<sequence>MWWPRLLGHRVWGLPRILKRVLPNVDIEGEKLSRLVPAAATEPDATVPQLPGGPQRH</sequence>
<gene>
    <name evidence="2" type="ORF">GCM10022214_69360</name>
</gene>
<keyword evidence="3" id="KW-1185">Reference proteome</keyword>